<gene>
    <name evidence="1" type="ORF">CCUS01_02154</name>
</gene>
<evidence type="ECO:0000313" key="2">
    <source>
        <dbReference type="Proteomes" id="UP001239213"/>
    </source>
</evidence>
<dbReference type="Proteomes" id="UP001239213">
    <property type="component" value="Unassembled WGS sequence"/>
</dbReference>
<sequence>RRSFDQSKDAPTTCSTIAATITACPAAEPPILYASGSWSHLRNWARH</sequence>
<protein>
    <submittedName>
        <fullName evidence="1">Uncharacterized protein</fullName>
    </submittedName>
</protein>
<dbReference type="EMBL" id="MPDP01000304">
    <property type="protein sequence ID" value="KAK1450698.1"/>
    <property type="molecule type" value="Genomic_DNA"/>
</dbReference>
<proteinExistence type="predicted"/>
<keyword evidence="2" id="KW-1185">Reference proteome</keyword>
<evidence type="ECO:0000313" key="1">
    <source>
        <dbReference type="EMBL" id="KAK1450698.1"/>
    </source>
</evidence>
<accession>A0AAI9U2X9</accession>
<name>A0AAI9U2X9_9PEZI</name>
<comment type="caution">
    <text evidence="1">The sequence shown here is derived from an EMBL/GenBank/DDBJ whole genome shotgun (WGS) entry which is preliminary data.</text>
</comment>
<feature type="non-terminal residue" evidence="1">
    <location>
        <position position="1"/>
    </location>
</feature>
<reference evidence="1" key="1">
    <citation type="submission" date="2016-11" db="EMBL/GenBank/DDBJ databases">
        <title>The genome sequence of Colletotrichum cuscutae.</title>
        <authorList>
            <person name="Baroncelli R."/>
        </authorList>
    </citation>
    <scope>NUCLEOTIDE SEQUENCE</scope>
    <source>
        <strain evidence="1">IMI 304802</strain>
    </source>
</reference>
<organism evidence="1 2">
    <name type="scientific">Colletotrichum cuscutae</name>
    <dbReference type="NCBI Taxonomy" id="1209917"/>
    <lineage>
        <taxon>Eukaryota</taxon>
        <taxon>Fungi</taxon>
        <taxon>Dikarya</taxon>
        <taxon>Ascomycota</taxon>
        <taxon>Pezizomycotina</taxon>
        <taxon>Sordariomycetes</taxon>
        <taxon>Hypocreomycetidae</taxon>
        <taxon>Glomerellales</taxon>
        <taxon>Glomerellaceae</taxon>
        <taxon>Colletotrichum</taxon>
        <taxon>Colletotrichum acutatum species complex</taxon>
    </lineage>
</organism>
<dbReference type="AlphaFoldDB" id="A0AAI9U2X9"/>